<dbReference type="InterPro" id="IPR002893">
    <property type="entry name" value="Znf_MYND"/>
</dbReference>
<dbReference type="Pfam" id="PF01753">
    <property type="entry name" value="zf-MYND"/>
    <property type="match status" value="1"/>
</dbReference>
<reference evidence="6" key="1">
    <citation type="submission" date="2023-03" db="EMBL/GenBank/DDBJ databases">
        <title>Massive genome expansion in bonnet fungi (Mycena s.s.) driven by repeated elements and novel gene families across ecological guilds.</title>
        <authorList>
            <consortium name="Lawrence Berkeley National Laboratory"/>
            <person name="Harder C.B."/>
            <person name="Miyauchi S."/>
            <person name="Viragh M."/>
            <person name="Kuo A."/>
            <person name="Thoen E."/>
            <person name="Andreopoulos B."/>
            <person name="Lu D."/>
            <person name="Skrede I."/>
            <person name="Drula E."/>
            <person name="Henrissat B."/>
            <person name="Morin E."/>
            <person name="Kohler A."/>
            <person name="Barry K."/>
            <person name="LaButti K."/>
            <person name="Morin E."/>
            <person name="Salamov A."/>
            <person name="Lipzen A."/>
            <person name="Mereny Z."/>
            <person name="Hegedus B."/>
            <person name="Baldrian P."/>
            <person name="Stursova M."/>
            <person name="Weitz H."/>
            <person name="Taylor A."/>
            <person name="Grigoriev I.V."/>
            <person name="Nagy L.G."/>
            <person name="Martin F."/>
            <person name="Kauserud H."/>
        </authorList>
    </citation>
    <scope>NUCLEOTIDE SEQUENCE</scope>
    <source>
        <strain evidence="6">CBHHK173m</strain>
    </source>
</reference>
<evidence type="ECO:0000256" key="4">
    <source>
        <dbReference type="PROSITE-ProRule" id="PRU00134"/>
    </source>
</evidence>
<evidence type="ECO:0000259" key="5">
    <source>
        <dbReference type="PROSITE" id="PS50865"/>
    </source>
</evidence>
<evidence type="ECO:0000256" key="2">
    <source>
        <dbReference type="ARBA" id="ARBA00022771"/>
    </source>
</evidence>
<evidence type="ECO:0000256" key="3">
    <source>
        <dbReference type="ARBA" id="ARBA00022833"/>
    </source>
</evidence>
<evidence type="ECO:0000313" key="6">
    <source>
        <dbReference type="EMBL" id="KAJ7080587.1"/>
    </source>
</evidence>
<gene>
    <name evidence="6" type="ORF">B0H15DRAFT_856481</name>
</gene>
<protein>
    <recommendedName>
        <fullName evidence="5">MYND-type domain-containing protein</fullName>
    </recommendedName>
</protein>
<feature type="domain" description="MYND-type" evidence="5">
    <location>
        <begin position="4"/>
        <end position="42"/>
    </location>
</feature>
<comment type="caution">
    <text evidence="6">The sequence shown here is derived from an EMBL/GenBank/DDBJ whole genome shotgun (WGS) entry which is preliminary data.</text>
</comment>
<dbReference type="Gene3D" id="6.10.140.2220">
    <property type="match status" value="1"/>
</dbReference>
<dbReference type="PROSITE" id="PS50865">
    <property type="entry name" value="ZF_MYND_2"/>
    <property type="match status" value="1"/>
</dbReference>
<proteinExistence type="predicted"/>
<keyword evidence="1" id="KW-0479">Metal-binding</keyword>
<accession>A0AAD6U0F1</accession>
<keyword evidence="3" id="KW-0862">Zinc</keyword>
<organism evidence="6 7">
    <name type="scientific">Mycena belliarum</name>
    <dbReference type="NCBI Taxonomy" id="1033014"/>
    <lineage>
        <taxon>Eukaryota</taxon>
        <taxon>Fungi</taxon>
        <taxon>Dikarya</taxon>
        <taxon>Basidiomycota</taxon>
        <taxon>Agaricomycotina</taxon>
        <taxon>Agaricomycetes</taxon>
        <taxon>Agaricomycetidae</taxon>
        <taxon>Agaricales</taxon>
        <taxon>Marasmiineae</taxon>
        <taxon>Mycenaceae</taxon>
        <taxon>Mycena</taxon>
    </lineage>
</organism>
<dbReference type="Proteomes" id="UP001222325">
    <property type="component" value="Unassembled WGS sequence"/>
</dbReference>
<dbReference type="EMBL" id="JARJCN010000054">
    <property type="protein sequence ID" value="KAJ7080587.1"/>
    <property type="molecule type" value="Genomic_DNA"/>
</dbReference>
<evidence type="ECO:0000313" key="7">
    <source>
        <dbReference type="Proteomes" id="UP001222325"/>
    </source>
</evidence>
<evidence type="ECO:0000256" key="1">
    <source>
        <dbReference type="ARBA" id="ARBA00022723"/>
    </source>
</evidence>
<dbReference type="PROSITE" id="PS01360">
    <property type="entry name" value="ZF_MYND_1"/>
    <property type="match status" value="1"/>
</dbReference>
<dbReference type="GO" id="GO:0008270">
    <property type="term" value="F:zinc ion binding"/>
    <property type="evidence" value="ECO:0007669"/>
    <property type="project" value="UniProtKB-KW"/>
</dbReference>
<keyword evidence="7" id="KW-1185">Reference proteome</keyword>
<keyword evidence="2 4" id="KW-0863">Zinc-finger</keyword>
<name>A0AAD6U0F1_9AGAR</name>
<dbReference type="AlphaFoldDB" id="A0AAD6U0F1"/>
<sequence length="196" mass="22198">MVQCAVAECTEEGKSQCGRCKQRFYCSADCQQKDWKVHKKNCKSPAATSAQLSPFGQVFNKFSGQSAPMSSTALFFDPMFGYTAARPELVYADLVNAYRLLRLGSHSNATRVSPTVQNMEFGEWMERVVSTGLLPEWWEADVHRAGIDAYTREDAWGRLDRTVSRDEIRNSLDKPARVISLEMMVERIMNNGRLEP</sequence>
<dbReference type="SUPFAM" id="SSF144232">
    <property type="entry name" value="HIT/MYND zinc finger-like"/>
    <property type="match status" value="1"/>
</dbReference>